<feature type="domain" description="Reverse transcriptase" evidence="2">
    <location>
        <begin position="1008"/>
        <end position="1241"/>
    </location>
</feature>
<keyword evidence="4" id="KW-1185">Reference proteome</keyword>
<protein>
    <recommendedName>
        <fullName evidence="2">Reverse transcriptase domain-containing protein</fullName>
    </recommendedName>
</protein>
<evidence type="ECO:0000313" key="3">
    <source>
        <dbReference type="EMBL" id="ETO06867.1"/>
    </source>
</evidence>
<evidence type="ECO:0000256" key="1">
    <source>
        <dbReference type="SAM" id="MobiDB-lite"/>
    </source>
</evidence>
<gene>
    <name evidence="3" type="ORF">RFI_30525</name>
</gene>
<dbReference type="OrthoDB" id="415068at2759"/>
<comment type="caution">
    <text evidence="3">The sequence shown here is derived from an EMBL/GenBank/DDBJ whole genome shotgun (WGS) entry which is preliminary data.</text>
</comment>
<dbReference type="AlphaFoldDB" id="X6M0G3"/>
<feature type="compositionally biased region" description="Polar residues" evidence="1">
    <location>
        <begin position="410"/>
        <end position="419"/>
    </location>
</feature>
<dbReference type="Pfam" id="PF00078">
    <property type="entry name" value="RVT_1"/>
    <property type="match status" value="1"/>
</dbReference>
<dbReference type="Pfam" id="PF14529">
    <property type="entry name" value="Exo_endo_phos_2"/>
    <property type="match status" value="1"/>
</dbReference>
<dbReference type="SUPFAM" id="SSF56219">
    <property type="entry name" value="DNase I-like"/>
    <property type="match status" value="1"/>
</dbReference>
<dbReference type="InterPro" id="IPR000477">
    <property type="entry name" value="RT_dom"/>
</dbReference>
<dbReference type="GO" id="GO:0008270">
    <property type="term" value="F:zinc ion binding"/>
    <property type="evidence" value="ECO:0007669"/>
    <property type="project" value="InterPro"/>
</dbReference>
<dbReference type="Gene3D" id="3.60.10.10">
    <property type="entry name" value="Endonuclease/exonuclease/phosphatase"/>
    <property type="match status" value="1"/>
</dbReference>
<dbReference type="InterPro" id="IPR005135">
    <property type="entry name" value="Endo/exonuclease/phosphatase"/>
</dbReference>
<dbReference type="InterPro" id="IPR036875">
    <property type="entry name" value="Znf_CCHC_sf"/>
</dbReference>
<proteinExistence type="predicted"/>
<evidence type="ECO:0000313" key="4">
    <source>
        <dbReference type="Proteomes" id="UP000023152"/>
    </source>
</evidence>
<accession>X6M0G3</accession>
<feature type="region of interest" description="Disordered" evidence="1">
    <location>
        <begin position="406"/>
        <end position="463"/>
    </location>
</feature>
<name>X6M0G3_RETFI</name>
<evidence type="ECO:0000259" key="2">
    <source>
        <dbReference type="PROSITE" id="PS50878"/>
    </source>
</evidence>
<dbReference type="SMART" id="SM00343">
    <property type="entry name" value="ZnF_C2HC"/>
    <property type="match status" value="2"/>
</dbReference>
<dbReference type="InterPro" id="IPR036691">
    <property type="entry name" value="Endo/exonu/phosph_ase_sf"/>
</dbReference>
<dbReference type="PROSITE" id="PS50878">
    <property type="entry name" value="RT_POL"/>
    <property type="match status" value="1"/>
</dbReference>
<dbReference type="SUPFAM" id="SSF57756">
    <property type="entry name" value="Retrovirus zinc finger-like domains"/>
    <property type="match status" value="1"/>
</dbReference>
<dbReference type="InterPro" id="IPR001878">
    <property type="entry name" value="Znf_CCHC"/>
</dbReference>
<sequence length="1241" mass="145275">MTSNNTQFMRSVYATKSLNRKRKRLPDNENDSTNQLYQHNNKRYKMEFKTNHLEKIVETNEEEEKIDKGNDIKCNINEEKKNEEINEENVWKKSRKVRRQFFCNNFPTLVITPVKGRMLLSASSLIRFMNIDSKYIRQKIKAHTHSENWRTLYVHLYKSVQNSELEEIASRFNEIHNKELAQNLPKDDNEMQFVTPKCCIFQKSYQEEVKKKRVEDVNNPNVNRYVLLKNINIRESEKEILDSLAEYKYNVQQIQRFKGLPIVKVLMPSAEEVKRILDDNNIFIGYRQVKCEIFDQNRRRPRKAFKQCRKCYGLNHIANDCNKKSICKYCGKMNHSSDQCKFKKSPKKHHCVLCKGNHRSDSLICPKTKDIRHKLGISFTRRENEIINKKTNQANSQNQNNNKSVIKFKTSPNKTPHFQNTDKQKLPPNQNNNHKKESKDKLGSTSNIRANKKDNTNNNSYTSYKNDEIASLRAEVANLKSTVEKLNIFIDKMIPLIEKNSKFGAINLSNDTPNYHFQYLYNHYWSETGRTGILCRRDIHSTKRSFYSHPYKFDMLGYESCWIEVSYPGQNKPLLFCSIYRNIQKHEVILQEDTKENKEDSIPFNNQAFYLCDFEKELSAAKKISDNIIIGGDWNAHHPAWLDKNVDKIGESILDFIIANNLHILNSYPFDCTYYKENSSSCIDVTLCSSSLAGLCCDWRTDDYELDAHSDHLPISFNILAQWAPQHIKRQKIVTWNLSSNGWELFRQYLSNNLKEWTNTLINTSQNSPDALDQAVESWSQYVVDTGKATIGQKVSWKGNKPWWSNKLHRLRKNVHQLKRKFRKYRTSENYERYKEAALSFKRILRCEKQMHITKSIESLHENNTKQMFCQFRSLNSNKIAIIPSLISPETDGVKYAIAETDIEKANLLANWFAQPPQPPKPSNENKEHYEYVEDEICSVVQMSKETELSEWYLMDAWYQSEITEEEVIEAIRHISAYKSQGPDNIHNLMLKNGGQSLINSLVLLFGWSYKIGYFPKAWKIANIVAIPKPDRDPTICKNYRPISLLSCVGKLMERIITMRLMKYLNENQMLHQCQAGFQSWHNTSELLLRLSESIHASFDKNGVTYAAMLDISSAYDSVWRDGLRYKMRNEFNLCGRLYWWIDSFLSERKGHVVINGTSSSIYNFNTGVPQGSSLSPLLFLLYINDISYEVHEPIQCGMFADDVALWTSIYTSNMTEMNHQLQLLQQSLDRISLWASKWKL</sequence>
<feature type="non-terminal residue" evidence="3">
    <location>
        <position position="1241"/>
    </location>
</feature>
<dbReference type="PANTHER" id="PTHR19446">
    <property type="entry name" value="REVERSE TRANSCRIPTASES"/>
    <property type="match status" value="1"/>
</dbReference>
<reference evidence="3 4" key="1">
    <citation type="journal article" date="2013" name="Curr. Biol.">
        <title>The Genome of the Foraminiferan Reticulomyxa filosa.</title>
        <authorList>
            <person name="Glockner G."/>
            <person name="Hulsmann N."/>
            <person name="Schleicher M."/>
            <person name="Noegel A.A."/>
            <person name="Eichinger L."/>
            <person name="Gallinger C."/>
            <person name="Pawlowski J."/>
            <person name="Sierra R."/>
            <person name="Euteneuer U."/>
            <person name="Pillet L."/>
            <person name="Moustafa A."/>
            <person name="Platzer M."/>
            <person name="Groth M."/>
            <person name="Szafranski K."/>
            <person name="Schliwa M."/>
        </authorList>
    </citation>
    <scope>NUCLEOTIDE SEQUENCE [LARGE SCALE GENOMIC DNA]</scope>
</reference>
<dbReference type="Proteomes" id="UP000023152">
    <property type="component" value="Unassembled WGS sequence"/>
</dbReference>
<dbReference type="EMBL" id="ASPP01026721">
    <property type="protein sequence ID" value="ETO06867.1"/>
    <property type="molecule type" value="Genomic_DNA"/>
</dbReference>
<dbReference type="InterPro" id="IPR043502">
    <property type="entry name" value="DNA/RNA_pol_sf"/>
</dbReference>
<dbReference type="CDD" id="cd01650">
    <property type="entry name" value="RT_nLTR_like"/>
    <property type="match status" value="1"/>
</dbReference>
<dbReference type="GO" id="GO:0003824">
    <property type="term" value="F:catalytic activity"/>
    <property type="evidence" value="ECO:0007669"/>
    <property type="project" value="InterPro"/>
</dbReference>
<dbReference type="SUPFAM" id="SSF56672">
    <property type="entry name" value="DNA/RNA polymerases"/>
    <property type="match status" value="1"/>
</dbReference>
<dbReference type="GO" id="GO:0003676">
    <property type="term" value="F:nucleic acid binding"/>
    <property type="evidence" value="ECO:0007669"/>
    <property type="project" value="InterPro"/>
</dbReference>
<organism evidence="3 4">
    <name type="scientific">Reticulomyxa filosa</name>
    <dbReference type="NCBI Taxonomy" id="46433"/>
    <lineage>
        <taxon>Eukaryota</taxon>
        <taxon>Sar</taxon>
        <taxon>Rhizaria</taxon>
        <taxon>Retaria</taxon>
        <taxon>Foraminifera</taxon>
        <taxon>Monothalamids</taxon>
        <taxon>Reticulomyxidae</taxon>
        <taxon>Reticulomyxa</taxon>
    </lineage>
</organism>